<proteinExistence type="inferred from homology"/>
<reference evidence="6" key="1">
    <citation type="submission" date="2016-10" db="EMBL/GenBank/DDBJ databases">
        <authorList>
            <person name="Varghese N."/>
            <person name="Submissions S."/>
        </authorList>
    </citation>
    <scope>NUCLEOTIDE SEQUENCE [LARGE SCALE GENOMIC DNA]</scope>
    <source>
        <strain evidence="6">DSM 12111</strain>
    </source>
</reference>
<feature type="chain" id="PRO_5017478111" evidence="3">
    <location>
        <begin position="22"/>
        <end position="256"/>
    </location>
</feature>
<dbReference type="SUPFAM" id="SSF53850">
    <property type="entry name" value="Periplasmic binding protein-like II"/>
    <property type="match status" value="1"/>
</dbReference>
<dbReference type="Proteomes" id="UP000242849">
    <property type="component" value="Unassembled WGS sequence"/>
</dbReference>
<organism evidence="5 6">
    <name type="scientific">Pseudomonas anguilliseptica</name>
    <dbReference type="NCBI Taxonomy" id="53406"/>
    <lineage>
        <taxon>Bacteria</taxon>
        <taxon>Pseudomonadati</taxon>
        <taxon>Pseudomonadota</taxon>
        <taxon>Gammaproteobacteria</taxon>
        <taxon>Pseudomonadales</taxon>
        <taxon>Pseudomonadaceae</taxon>
        <taxon>Pseudomonas</taxon>
    </lineage>
</organism>
<dbReference type="InterPro" id="IPR001638">
    <property type="entry name" value="Solute-binding_3/MltF_N"/>
</dbReference>
<dbReference type="PANTHER" id="PTHR35936:SF35">
    <property type="entry name" value="L-CYSTINE-BINDING PROTEIN TCYJ"/>
    <property type="match status" value="1"/>
</dbReference>
<evidence type="ECO:0000313" key="5">
    <source>
        <dbReference type="EMBL" id="SEC93290.1"/>
    </source>
</evidence>
<evidence type="ECO:0000313" key="6">
    <source>
        <dbReference type="Proteomes" id="UP000242849"/>
    </source>
</evidence>
<evidence type="ECO:0000256" key="2">
    <source>
        <dbReference type="ARBA" id="ARBA00022729"/>
    </source>
</evidence>
<keyword evidence="6" id="KW-1185">Reference proteome</keyword>
<feature type="domain" description="Solute-binding protein family 3/N-terminal" evidence="4">
    <location>
        <begin position="24"/>
        <end position="246"/>
    </location>
</feature>
<sequence length="256" mass="28360">MCARLFASLLLGLLCCHSAVSEELRLVTGDDYAPFTGEMLPAGGMLTQVVQAVLALSDIDSTLDWQPWNRGYLKTLRGEYDATFPYVPTPEREKEYIYSAPLLVVEHHIFSRSNDPIEALDPEQIRGRSECIPLGWQPSALLQGFLDQGVVRRHSPIGIKECARLVLIGRDDFFVADRRLGDTALQLIGANNGQLQRSAEMISTSSLHLIVPHNHPRGSLIIAQFDAGLDRLMVSGAYQQVIEGYIESRALVQSSQ</sequence>
<protein>
    <submittedName>
        <fullName evidence="5">Amino acid ABC transporter substrate-binding protein, PAAT family</fullName>
    </submittedName>
</protein>
<name>A0A1H4WJN4_PSEAG</name>
<dbReference type="Pfam" id="PF00497">
    <property type="entry name" value="SBP_bac_3"/>
    <property type="match status" value="1"/>
</dbReference>
<evidence type="ECO:0000256" key="1">
    <source>
        <dbReference type="ARBA" id="ARBA00010333"/>
    </source>
</evidence>
<evidence type="ECO:0000259" key="4">
    <source>
        <dbReference type="Pfam" id="PF00497"/>
    </source>
</evidence>
<evidence type="ECO:0000256" key="3">
    <source>
        <dbReference type="SAM" id="SignalP"/>
    </source>
</evidence>
<dbReference type="AlphaFoldDB" id="A0A1H4WJN4"/>
<accession>A0A1H4WJN4</accession>
<dbReference type="EMBL" id="FNSC01000001">
    <property type="protein sequence ID" value="SEC93290.1"/>
    <property type="molecule type" value="Genomic_DNA"/>
</dbReference>
<dbReference type="RefSeq" id="WP_090379097.1">
    <property type="nucleotide sequence ID" value="NZ_CP156749.1"/>
</dbReference>
<gene>
    <name evidence="5" type="ORF">SAMN05421553_1701</name>
</gene>
<keyword evidence="2 3" id="KW-0732">Signal</keyword>
<feature type="signal peptide" evidence="3">
    <location>
        <begin position="1"/>
        <end position="21"/>
    </location>
</feature>
<dbReference type="PANTHER" id="PTHR35936">
    <property type="entry name" value="MEMBRANE-BOUND LYTIC MUREIN TRANSGLYCOSYLASE F"/>
    <property type="match status" value="1"/>
</dbReference>
<dbReference type="Gene3D" id="3.40.190.10">
    <property type="entry name" value="Periplasmic binding protein-like II"/>
    <property type="match status" value="2"/>
</dbReference>
<dbReference type="OrthoDB" id="5296159at2"/>
<dbReference type="STRING" id="53406.SAMN05421553_1701"/>
<comment type="similarity">
    <text evidence="1">Belongs to the bacterial solute-binding protein 3 family.</text>
</comment>